<dbReference type="EMBL" id="CP063458">
    <property type="protein sequence ID" value="QOV91709.1"/>
    <property type="molecule type" value="Genomic_DNA"/>
</dbReference>
<dbReference type="SUPFAM" id="SSF53474">
    <property type="entry name" value="alpha/beta-Hydrolases"/>
    <property type="match status" value="1"/>
</dbReference>
<dbReference type="Gene3D" id="3.40.50.1820">
    <property type="entry name" value="alpha/beta hydrolase"/>
    <property type="match status" value="1"/>
</dbReference>
<feature type="signal peptide" evidence="2">
    <location>
        <begin position="1"/>
        <end position="21"/>
    </location>
</feature>
<dbReference type="InterPro" id="IPR029058">
    <property type="entry name" value="AB_hydrolase_fold"/>
</dbReference>
<keyword evidence="4" id="KW-1185">Reference proteome</keyword>
<gene>
    <name evidence="3" type="ORF">IPV69_10235</name>
</gene>
<dbReference type="KEGG" id="hbs:IPV69_10235"/>
<evidence type="ECO:0000313" key="3">
    <source>
        <dbReference type="EMBL" id="QOV91709.1"/>
    </source>
</evidence>
<name>A0A7M2X274_9BACT</name>
<evidence type="ECO:0000256" key="2">
    <source>
        <dbReference type="SAM" id="SignalP"/>
    </source>
</evidence>
<dbReference type="PANTHER" id="PTHR43037:SF1">
    <property type="entry name" value="BLL1128 PROTEIN"/>
    <property type="match status" value="1"/>
</dbReference>
<accession>A0A7M2X274</accession>
<reference evidence="3 4" key="1">
    <citation type="submission" date="2020-10" db="EMBL/GenBank/DDBJ databases">
        <title>Wide distribution of Phycisphaera-like planctomycetes from WD2101 soil group in peatlands and genome analysis of the first cultivated representative.</title>
        <authorList>
            <person name="Dedysh S.N."/>
            <person name="Beletsky A.V."/>
            <person name="Ivanova A."/>
            <person name="Kulichevskaya I.S."/>
            <person name="Suzina N.E."/>
            <person name="Philippov D.A."/>
            <person name="Rakitin A.L."/>
            <person name="Mardanov A.V."/>
            <person name="Ravin N.V."/>
        </authorList>
    </citation>
    <scope>NUCLEOTIDE SEQUENCE [LARGE SCALE GENOMIC DNA]</scope>
    <source>
        <strain evidence="3 4">M1803</strain>
    </source>
</reference>
<dbReference type="Proteomes" id="UP000593765">
    <property type="component" value="Chromosome"/>
</dbReference>
<sequence>MRVVLCSFMISALVLCAPAVAAPSPGQQTPEMYDRDGEKMGYLLYLPADYKDGGDKKWPVILFLHSATERGDGVADLEKLKKHGPPKLVGKETKDFIVIAPQSPPRKFWDPKPVRGLLLDALAQLKNADADRVYLTGTEMGGFTCWSLAARNPDLFAAVAPVCAGGLDAYIEPIKHLPIRAFEGDKDISLEKGKAMVEGLKKAGAKSVELTVYPDSAGREVGTKTYTDPGFYGWLLKQSRPKK</sequence>
<dbReference type="AlphaFoldDB" id="A0A7M2X274"/>
<keyword evidence="1 2" id="KW-0732">Signal</keyword>
<dbReference type="InterPro" id="IPR050955">
    <property type="entry name" value="Plant_Biomass_Hydrol_Est"/>
</dbReference>
<evidence type="ECO:0000313" key="4">
    <source>
        <dbReference type="Proteomes" id="UP000593765"/>
    </source>
</evidence>
<dbReference type="PANTHER" id="PTHR43037">
    <property type="entry name" value="UNNAMED PRODUCT-RELATED"/>
    <property type="match status" value="1"/>
</dbReference>
<feature type="chain" id="PRO_5034356158" evidence="2">
    <location>
        <begin position="22"/>
        <end position="243"/>
    </location>
</feature>
<organism evidence="3 4">
    <name type="scientific">Humisphaera borealis</name>
    <dbReference type="NCBI Taxonomy" id="2807512"/>
    <lineage>
        <taxon>Bacteria</taxon>
        <taxon>Pseudomonadati</taxon>
        <taxon>Planctomycetota</taxon>
        <taxon>Phycisphaerae</taxon>
        <taxon>Tepidisphaerales</taxon>
        <taxon>Tepidisphaeraceae</taxon>
        <taxon>Humisphaera</taxon>
    </lineage>
</organism>
<dbReference type="RefSeq" id="WP_206295015.1">
    <property type="nucleotide sequence ID" value="NZ_CP063458.1"/>
</dbReference>
<protein>
    <submittedName>
        <fullName evidence="3">Phospholipase</fullName>
    </submittedName>
</protein>
<evidence type="ECO:0000256" key="1">
    <source>
        <dbReference type="ARBA" id="ARBA00022729"/>
    </source>
</evidence>
<proteinExistence type="predicted"/>